<reference evidence="1" key="1">
    <citation type="submission" date="2020-08" db="EMBL/GenBank/DDBJ databases">
        <title>Multicomponent nature underlies the extraordinary mechanical properties of spider dragline silk.</title>
        <authorList>
            <person name="Kono N."/>
            <person name="Nakamura H."/>
            <person name="Mori M."/>
            <person name="Yoshida Y."/>
            <person name="Ohtoshi R."/>
            <person name="Malay A.D."/>
            <person name="Moran D.A.P."/>
            <person name="Tomita M."/>
            <person name="Numata K."/>
            <person name="Arakawa K."/>
        </authorList>
    </citation>
    <scope>NUCLEOTIDE SEQUENCE</scope>
</reference>
<organism evidence="1 2">
    <name type="scientific">Trichonephila clavipes</name>
    <name type="common">Golden silk orbweaver</name>
    <name type="synonym">Nephila clavipes</name>
    <dbReference type="NCBI Taxonomy" id="2585209"/>
    <lineage>
        <taxon>Eukaryota</taxon>
        <taxon>Metazoa</taxon>
        <taxon>Ecdysozoa</taxon>
        <taxon>Arthropoda</taxon>
        <taxon>Chelicerata</taxon>
        <taxon>Arachnida</taxon>
        <taxon>Araneae</taxon>
        <taxon>Araneomorphae</taxon>
        <taxon>Entelegynae</taxon>
        <taxon>Araneoidea</taxon>
        <taxon>Nephilidae</taxon>
        <taxon>Trichonephila</taxon>
    </lineage>
</organism>
<proteinExistence type="predicted"/>
<dbReference type="Proteomes" id="UP000887159">
    <property type="component" value="Unassembled WGS sequence"/>
</dbReference>
<gene>
    <name evidence="1" type="ORF">TNCV_3613091</name>
</gene>
<evidence type="ECO:0000313" key="1">
    <source>
        <dbReference type="EMBL" id="GFY14120.1"/>
    </source>
</evidence>
<name>A0A8X6VP45_TRICX</name>
<protein>
    <submittedName>
        <fullName evidence="1">Uncharacterized protein</fullName>
    </submittedName>
</protein>
<evidence type="ECO:0000313" key="2">
    <source>
        <dbReference type="Proteomes" id="UP000887159"/>
    </source>
</evidence>
<dbReference type="EMBL" id="BMAU01021327">
    <property type="protein sequence ID" value="GFY14120.1"/>
    <property type="molecule type" value="Genomic_DNA"/>
</dbReference>
<accession>A0A8X6VP45</accession>
<comment type="caution">
    <text evidence="1">The sequence shown here is derived from an EMBL/GenBank/DDBJ whole genome shotgun (WGS) entry which is preliminary data.</text>
</comment>
<dbReference type="AlphaFoldDB" id="A0A8X6VP45"/>
<sequence length="77" mass="9073">MLSTRRRSKSEEAVFHPTHEAKVLLKRPPRINRLEIRKTSGFIFQPSQRKFPATKTDPEGPMIIKFRILLFVRLNVD</sequence>
<keyword evidence="2" id="KW-1185">Reference proteome</keyword>